<dbReference type="Pfam" id="PF08402">
    <property type="entry name" value="TOBE_2"/>
    <property type="match status" value="1"/>
</dbReference>
<evidence type="ECO:0000256" key="7">
    <source>
        <dbReference type="ARBA" id="ARBA00022967"/>
    </source>
</evidence>
<dbReference type="GO" id="GO:0005524">
    <property type="term" value="F:ATP binding"/>
    <property type="evidence" value="ECO:0007669"/>
    <property type="project" value="UniProtKB-KW"/>
</dbReference>
<dbReference type="SMART" id="SM00382">
    <property type="entry name" value="AAA"/>
    <property type="match status" value="1"/>
</dbReference>
<evidence type="ECO:0000256" key="8">
    <source>
        <dbReference type="ARBA" id="ARBA00022989"/>
    </source>
</evidence>
<evidence type="ECO:0000256" key="6">
    <source>
        <dbReference type="ARBA" id="ARBA00022840"/>
    </source>
</evidence>
<evidence type="ECO:0000259" key="13">
    <source>
        <dbReference type="PROSITE" id="PS50928"/>
    </source>
</evidence>
<dbReference type="InterPro" id="IPR008995">
    <property type="entry name" value="Mo/tungstate-bd_C_term_dom"/>
</dbReference>
<dbReference type="Gene3D" id="2.40.50.100">
    <property type="match status" value="1"/>
</dbReference>
<keyword evidence="7 10" id="KW-1278">Translocase</keyword>
<comment type="caution">
    <text evidence="14">The sequence shown here is derived from an EMBL/GenBank/DDBJ whole genome shotgun (WGS) entry which is preliminary data.</text>
</comment>
<keyword evidence="4 11" id="KW-0812">Transmembrane</keyword>
<accession>K1EM25</accession>
<reference evidence="14 15" key="1">
    <citation type="journal article" date="2012" name="J. Bacteriol.">
        <title>Genome Sequence of Janibacter hoylei MTCC8307, Isolated from the Stratospheric Air.</title>
        <authorList>
            <person name="Pawar S.P."/>
            <person name="Dhotre D.P."/>
            <person name="Shetty S.A."/>
            <person name="Chowdhury S.P."/>
            <person name="Chaudhari B.L."/>
            <person name="Shouche Y.S."/>
        </authorList>
    </citation>
    <scope>NUCLEOTIDE SEQUENCE [LARGE SCALE GENOMIC DNA]</scope>
    <source>
        <strain evidence="14 15">PVAS-1</strain>
    </source>
</reference>
<dbReference type="EMBL" id="ALWX01000064">
    <property type="protein sequence ID" value="EKA60323.1"/>
    <property type="molecule type" value="Genomic_DNA"/>
</dbReference>
<dbReference type="PROSITE" id="PS50928">
    <property type="entry name" value="ABC_TM1"/>
    <property type="match status" value="1"/>
</dbReference>
<dbReference type="InterPro" id="IPR013611">
    <property type="entry name" value="Transp-assoc_OB_typ2"/>
</dbReference>
<dbReference type="STRING" id="1210046.B277_13474"/>
<dbReference type="FunFam" id="3.40.50.300:FF:000133">
    <property type="entry name" value="Spermidine/putrescine import ATP-binding protein PotA"/>
    <property type="match status" value="1"/>
</dbReference>
<keyword evidence="8 11" id="KW-1133">Transmembrane helix</keyword>
<dbReference type="PROSITE" id="PS50893">
    <property type="entry name" value="ABC_TRANSPORTER_2"/>
    <property type="match status" value="1"/>
</dbReference>
<feature type="transmembrane region" description="Helical" evidence="11">
    <location>
        <begin position="418"/>
        <end position="442"/>
    </location>
</feature>
<keyword evidence="2 10" id="KW-0813">Transport</keyword>
<dbReference type="EC" id="7.6.2.11" evidence="10"/>
<evidence type="ECO:0000313" key="14">
    <source>
        <dbReference type="EMBL" id="EKA60323.1"/>
    </source>
</evidence>
<name>K1EM25_9MICO</name>
<dbReference type="InterPro" id="IPR003439">
    <property type="entry name" value="ABC_transporter-like_ATP-bd"/>
</dbReference>
<dbReference type="InterPro" id="IPR027417">
    <property type="entry name" value="P-loop_NTPase"/>
</dbReference>
<comment type="similarity">
    <text evidence="10">Belongs to the ABC transporter superfamily. Spermidine/putrescine importer (TC 3.A.1.11.1) family.</text>
</comment>
<dbReference type="NCBIfam" id="TIGR01187">
    <property type="entry name" value="potA"/>
    <property type="match status" value="1"/>
</dbReference>
<dbReference type="CDD" id="cd06261">
    <property type="entry name" value="TM_PBP2"/>
    <property type="match status" value="1"/>
</dbReference>
<dbReference type="InterPro" id="IPR005893">
    <property type="entry name" value="PotA-like"/>
</dbReference>
<dbReference type="GO" id="GO:0015417">
    <property type="term" value="F:ABC-type polyamine transporter activity"/>
    <property type="evidence" value="ECO:0007669"/>
    <property type="project" value="UniProtKB-EC"/>
</dbReference>
<evidence type="ECO:0000256" key="11">
    <source>
        <dbReference type="SAM" id="Phobius"/>
    </source>
</evidence>
<dbReference type="Pfam" id="PF00005">
    <property type="entry name" value="ABC_tran"/>
    <property type="match status" value="1"/>
</dbReference>
<evidence type="ECO:0000256" key="9">
    <source>
        <dbReference type="ARBA" id="ARBA00023136"/>
    </source>
</evidence>
<dbReference type="InterPro" id="IPR017871">
    <property type="entry name" value="ABC_transporter-like_CS"/>
</dbReference>
<dbReference type="InterPro" id="IPR050093">
    <property type="entry name" value="ABC_SmlMolc_Importer"/>
</dbReference>
<dbReference type="Proteomes" id="UP000004474">
    <property type="component" value="Unassembled WGS sequence"/>
</dbReference>
<evidence type="ECO:0000256" key="1">
    <source>
        <dbReference type="ARBA" id="ARBA00004141"/>
    </source>
</evidence>
<dbReference type="eggNOG" id="COG3842">
    <property type="taxonomic scope" value="Bacteria"/>
</dbReference>
<dbReference type="SUPFAM" id="SSF52540">
    <property type="entry name" value="P-loop containing nucleoside triphosphate hydrolases"/>
    <property type="match status" value="1"/>
</dbReference>
<evidence type="ECO:0000256" key="10">
    <source>
        <dbReference type="RuleBase" id="RU364083"/>
    </source>
</evidence>
<evidence type="ECO:0000256" key="5">
    <source>
        <dbReference type="ARBA" id="ARBA00022741"/>
    </source>
</evidence>
<evidence type="ECO:0000256" key="2">
    <source>
        <dbReference type="ARBA" id="ARBA00022448"/>
    </source>
</evidence>
<keyword evidence="3 10" id="KW-1003">Cell membrane</keyword>
<gene>
    <name evidence="10" type="primary">potA</name>
    <name evidence="14" type="ORF">B277_13474</name>
</gene>
<dbReference type="Gene3D" id="1.10.3720.10">
    <property type="entry name" value="MetI-like"/>
    <property type="match status" value="1"/>
</dbReference>
<feature type="transmembrane region" description="Helical" evidence="11">
    <location>
        <begin position="561"/>
        <end position="584"/>
    </location>
</feature>
<dbReference type="GO" id="GO:0043190">
    <property type="term" value="C:ATP-binding cassette (ABC) transporter complex"/>
    <property type="evidence" value="ECO:0007669"/>
    <property type="project" value="InterPro"/>
</dbReference>
<sequence>MGLFSRSGAGGVREAKGDLVLSSVTKTFGDFTAVDDLDLRVPRGSFFALLGPSGCGKTTTLRMVAGLEQPSAGRVLIGDTDLTGSRPYERPVNTVFQSYALFPHLSIRDNVAFGPKRRGESAATRLADEALELVQMAHLGGRRPAQLSGGQQQRVALARAIVNRPEVLLLDEPLGALDLKLRRQMQVELKRIQTEVGLTFIHVTHDQEEAMTMADTVAVMNGGRIEQMGAPEELYDLPGTAFVAGFVGQSNLVPATVTGRDGDHLVADAAGTTVRVPGARAAVTEGRVLFGVRPEKVRLHTLRPEAAGSDVRATVTDVSFTGVATQYLVTVPSGGTWSVYEQNLDVEPQATRPGDEVWLSWNPAHAFVVAADDLPEGAQDKAFVATAGGEGVTTATAGGPPSAATDPDAVEGRRSRRIAYLLLLPGVLWLVVFFVVPVVQLFTVSLQSDYPGAPGYYYRDVNFSNYVDALVEFWPHMLRSLLFGALATFFAFVLAYPLAYAMAFKAGRWRPVMLICVIAPFFTSFILRTIAWRQILADDGVVASVLTTLHLLPGGRITETWVAVVAGLTYNFLPFMVLPIYASLERADPRVIEAGGDLYASGMTTFARVTLPMSMPGVLAGTLLTFIPASGDYVNAELLGSDRSTKMVGNVIESQFFKVPGGYDTAAALSFTLMAMILVLVFFYVRRFGTEELV</sequence>
<evidence type="ECO:0000313" key="15">
    <source>
        <dbReference type="Proteomes" id="UP000004474"/>
    </source>
</evidence>
<dbReference type="PANTHER" id="PTHR42781:SF4">
    <property type="entry name" value="SPERMIDINE_PUTRESCINE IMPORT ATP-BINDING PROTEIN POTA"/>
    <property type="match status" value="1"/>
</dbReference>
<comment type="function">
    <text evidence="10">Part of the ABC transporter complex PotABCD involved in spermidine/putrescine import. Responsible for energy coupling to the transport system.</text>
</comment>
<feature type="transmembrane region" description="Helical" evidence="11">
    <location>
        <begin position="666"/>
        <end position="685"/>
    </location>
</feature>
<evidence type="ECO:0000259" key="12">
    <source>
        <dbReference type="PROSITE" id="PS50893"/>
    </source>
</evidence>
<feature type="transmembrane region" description="Helical" evidence="11">
    <location>
        <begin position="512"/>
        <end position="531"/>
    </location>
</feature>
<keyword evidence="5 10" id="KW-0547">Nucleotide-binding</keyword>
<dbReference type="Gene3D" id="3.40.50.300">
    <property type="entry name" value="P-loop containing nucleotide triphosphate hydrolases"/>
    <property type="match status" value="1"/>
</dbReference>
<dbReference type="GO" id="GO:0016887">
    <property type="term" value="F:ATP hydrolysis activity"/>
    <property type="evidence" value="ECO:0007669"/>
    <property type="project" value="InterPro"/>
</dbReference>
<keyword evidence="9 10" id="KW-0472">Membrane</keyword>
<dbReference type="SUPFAM" id="SSF161098">
    <property type="entry name" value="MetI-like"/>
    <property type="match status" value="1"/>
</dbReference>
<evidence type="ECO:0000256" key="3">
    <source>
        <dbReference type="ARBA" id="ARBA00022475"/>
    </source>
</evidence>
<dbReference type="InterPro" id="IPR000515">
    <property type="entry name" value="MetI-like"/>
</dbReference>
<feature type="transmembrane region" description="Helical" evidence="11">
    <location>
        <begin position="481"/>
        <end position="500"/>
    </location>
</feature>
<dbReference type="eggNOG" id="COG1176">
    <property type="taxonomic scope" value="Bacteria"/>
</dbReference>
<dbReference type="InterPro" id="IPR035906">
    <property type="entry name" value="MetI-like_sf"/>
</dbReference>
<feature type="domain" description="ABC transporter" evidence="12">
    <location>
        <begin position="19"/>
        <end position="247"/>
    </location>
</feature>
<dbReference type="InterPro" id="IPR003593">
    <property type="entry name" value="AAA+_ATPase"/>
</dbReference>
<proteinExistence type="inferred from homology"/>
<feature type="domain" description="ABC transmembrane type-1" evidence="13">
    <location>
        <begin position="477"/>
        <end position="684"/>
    </location>
</feature>
<dbReference type="SUPFAM" id="SSF50331">
    <property type="entry name" value="MOP-like"/>
    <property type="match status" value="1"/>
</dbReference>
<feature type="transmembrane region" description="Helical" evidence="11">
    <location>
        <begin position="605"/>
        <end position="627"/>
    </location>
</feature>
<dbReference type="PATRIC" id="fig|1210046.3.peg.2585"/>
<dbReference type="PROSITE" id="PS00211">
    <property type="entry name" value="ABC_TRANSPORTER_1"/>
    <property type="match status" value="1"/>
</dbReference>
<dbReference type="PANTHER" id="PTHR42781">
    <property type="entry name" value="SPERMIDINE/PUTRESCINE IMPORT ATP-BINDING PROTEIN POTA"/>
    <property type="match status" value="1"/>
</dbReference>
<protein>
    <recommendedName>
        <fullName evidence="10">Spermidine/putrescine import ATP-binding protein PotA</fullName>
        <ecNumber evidence="10">7.6.2.11</ecNumber>
    </recommendedName>
</protein>
<comment type="subcellular location">
    <subcellularLocation>
        <location evidence="1">Membrane</location>
        <topology evidence="1">Multi-pass membrane protein</topology>
    </subcellularLocation>
</comment>
<evidence type="ECO:0000256" key="4">
    <source>
        <dbReference type="ARBA" id="ARBA00022692"/>
    </source>
</evidence>
<comment type="catalytic activity">
    <reaction evidence="10">
        <text>ATP + H2O + polyamine-[polyamine-binding protein]Side 1 = ADP + phosphate + polyamineSide 2 + [polyamine-binding protein]Side 1.</text>
        <dbReference type="EC" id="7.6.2.11"/>
    </reaction>
</comment>
<comment type="subunit">
    <text evidence="10">The complex is composed of two ATP-binding proteins (PotA), two transmembrane proteins (PotB and PotC) and a solute-binding protein (PotD).</text>
</comment>
<organism evidence="14 15">
    <name type="scientific">Janibacter hoylei PVAS-1</name>
    <dbReference type="NCBI Taxonomy" id="1210046"/>
    <lineage>
        <taxon>Bacteria</taxon>
        <taxon>Bacillati</taxon>
        <taxon>Actinomycetota</taxon>
        <taxon>Actinomycetes</taxon>
        <taxon>Micrococcales</taxon>
        <taxon>Intrasporangiaceae</taxon>
        <taxon>Janibacter</taxon>
    </lineage>
</organism>
<dbReference type="AlphaFoldDB" id="K1EM25"/>
<keyword evidence="6 10" id="KW-0067">ATP-binding</keyword>